<name>A0A1M5K165_SALEC</name>
<dbReference type="GO" id="GO:0003677">
    <property type="term" value="F:DNA binding"/>
    <property type="evidence" value="ECO:0007669"/>
    <property type="project" value="UniProtKB-UniRule"/>
</dbReference>
<dbReference type="EMBL" id="FQVT01000013">
    <property type="protein sequence ID" value="SHG46518.1"/>
    <property type="molecule type" value="Genomic_DNA"/>
</dbReference>
<keyword evidence="3 5" id="KW-0238">DNA-binding</keyword>
<dbReference type="Gene3D" id="1.10.150.130">
    <property type="match status" value="1"/>
</dbReference>
<dbReference type="InterPro" id="IPR050090">
    <property type="entry name" value="Tyrosine_recombinase_XerCD"/>
</dbReference>
<dbReference type="STRING" id="1073325.SAMN05444483_11310"/>
<proteinExistence type="inferred from homology"/>
<protein>
    <submittedName>
        <fullName evidence="8">Site-specific recombinase XerD</fullName>
    </submittedName>
</protein>
<evidence type="ECO:0000259" key="6">
    <source>
        <dbReference type="PROSITE" id="PS51898"/>
    </source>
</evidence>
<dbReference type="GO" id="GO:0015074">
    <property type="term" value="P:DNA integration"/>
    <property type="evidence" value="ECO:0007669"/>
    <property type="project" value="UniProtKB-KW"/>
</dbReference>
<evidence type="ECO:0000313" key="9">
    <source>
        <dbReference type="Proteomes" id="UP000183945"/>
    </source>
</evidence>
<dbReference type="InterPro" id="IPR044068">
    <property type="entry name" value="CB"/>
</dbReference>
<dbReference type="Pfam" id="PF17293">
    <property type="entry name" value="Arm-DNA-bind_5"/>
    <property type="match status" value="1"/>
</dbReference>
<reference evidence="9" key="1">
    <citation type="submission" date="2016-11" db="EMBL/GenBank/DDBJ databases">
        <authorList>
            <person name="Varghese N."/>
            <person name="Submissions S."/>
        </authorList>
    </citation>
    <scope>NUCLEOTIDE SEQUENCE [LARGE SCALE GENOMIC DNA]</scope>
    <source>
        <strain evidence="9">DSM 24579</strain>
    </source>
</reference>
<evidence type="ECO:0000256" key="4">
    <source>
        <dbReference type="ARBA" id="ARBA00023172"/>
    </source>
</evidence>
<dbReference type="Gene3D" id="1.10.443.10">
    <property type="entry name" value="Intergrase catalytic core"/>
    <property type="match status" value="1"/>
</dbReference>
<dbReference type="SUPFAM" id="SSF56349">
    <property type="entry name" value="DNA breaking-rejoining enzymes"/>
    <property type="match status" value="1"/>
</dbReference>
<dbReference type="PROSITE" id="PS51898">
    <property type="entry name" value="TYR_RECOMBINASE"/>
    <property type="match status" value="1"/>
</dbReference>
<evidence type="ECO:0000256" key="5">
    <source>
        <dbReference type="PROSITE-ProRule" id="PRU01248"/>
    </source>
</evidence>
<evidence type="ECO:0000256" key="2">
    <source>
        <dbReference type="ARBA" id="ARBA00022908"/>
    </source>
</evidence>
<dbReference type="PANTHER" id="PTHR30349:SF64">
    <property type="entry name" value="PROPHAGE INTEGRASE INTD-RELATED"/>
    <property type="match status" value="1"/>
</dbReference>
<organism evidence="8 9">
    <name type="scientific">Salegentibacter echinorum</name>
    <dbReference type="NCBI Taxonomy" id="1073325"/>
    <lineage>
        <taxon>Bacteria</taxon>
        <taxon>Pseudomonadati</taxon>
        <taxon>Bacteroidota</taxon>
        <taxon>Flavobacteriia</taxon>
        <taxon>Flavobacteriales</taxon>
        <taxon>Flavobacteriaceae</taxon>
        <taxon>Salegentibacter</taxon>
    </lineage>
</organism>
<evidence type="ECO:0000259" key="7">
    <source>
        <dbReference type="PROSITE" id="PS51900"/>
    </source>
</evidence>
<dbReference type="InterPro" id="IPR025269">
    <property type="entry name" value="SAM-like_dom"/>
</dbReference>
<dbReference type="InterPro" id="IPR035386">
    <property type="entry name" value="Arm-DNA-bind_5"/>
</dbReference>
<dbReference type="InterPro" id="IPR011010">
    <property type="entry name" value="DNA_brk_join_enz"/>
</dbReference>
<dbReference type="Proteomes" id="UP000183945">
    <property type="component" value="Unassembled WGS sequence"/>
</dbReference>
<feature type="domain" description="Core-binding (CB)" evidence="7">
    <location>
        <begin position="114"/>
        <end position="185"/>
    </location>
</feature>
<dbReference type="AlphaFoldDB" id="A0A1M5K165"/>
<dbReference type="Pfam" id="PF13102">
    <property type="entry name" value="Phage_int_SAM_5"/>
    <property type="match status" value="1"/>
</dbReference>
<accession>A0A1M5K165</accession>
<dbReference type="GO" id="GO:0006310">
    <property type="term" value="P:DNA recombination"/>
    <property type="evidence" value="ECO:0007669"/>
    <property type="project" value="UniProtKB-KW"/>
</dbReference>
<dbReference type="PANTHER" id="PTHR30349">
    <property type="entry name" value="PHAGE INTEGRASE-RELATED"/>
    <property type="match status" value="1"/>
</dbReference>
<evidence type="ECO:0000256" key="3">
    <source>
        <dbReference type="ARBA" id="ARBA00023125"/>
    </source>
</evidence>
<keyword evidence="2" id="KW-0229">DNA integration</keyword>
<keyword evidence="4" id="KW-0233">DNA recombination</keyword>
<feature type="domain" description="Tyr recombinase" evidence="6">
    <location>
        <begin position="209"/>
        <end position="397"/>
    </location>
</feature>
<evidence type="ECO:0000256" key="1">
    <source>
        <dbReference type="ARBA" id="ARBA00008857"/>
    </source>
</evidence>
<evidence type="ECO:0000313" key="8">
    <source>
        <dbReference type="EMBL" id="SHG46518.1"/>
    </source>
</evidence>
<dbReference type="Pfam" id="PF00589">
    <property type="entry name" value="Phage_integrase"/>
    <property type="match status" value="1"/>
</dbReference>
<dbReference type="InterPro" id="IPR002104">
    <property type="entry name" value="Integrase_catalytic"/>
</dbReference>
<dbReference type="RefSeq" id="WP_072880928.1">
    <property type="nucleotide sequence ID" value="NZ_FQVT01000013.1"/>
</dbReference>
<dbReference type="PROSITE" id="PS51900">
    <property type="entry name" value="CB"/>
    <property type="match status" value="1"/>
</dbReference>
<dbReference type="InterPro" id="IPR013762">
    <property type="entry name" value="Integrase-like_cat_sf"/>
</dbReference>
<dbReference type="OrthoDB" id="1068680at2"/>
<comment type="similarity">
    <text evidence="1">Belongs to the 'phage' integrase family.</text>
</comment>
<dbReference type="InterPro" id="IPR010998">
    <property type="entry name" value="Integrase_recombinase_N"/>
</dbReference>
<keyword evidence="9" id="KW-1185">Reference proteome</keyword>
<gene>
    <name evidence="8" type="ORF">SAMN05444483_11310</name>
</gene>
<sequence length="402" mass="47608">MATIKVLLRKKSNAQMLYPIVIRVTKNRKSSYIYTGQYVDKKYWDDVNQKIKRSHPNASRLNHLLLVKMTEVNEKLLEMQYSKKKKSISKFKKELLNNNTANFRTVSNLYLNNINNRKKINQYLTEKNRIDQFIKFSRNSELEFQDIDTSLLRKFESFLLYNKKLKSRTVANYMITIRTVYNLAIREDYAERNNYPFGRGRYQIRIPDTKKIGLTIEEVRCLEEATGLSDAQQHALNVWLLSFYFAGMRITDVIQLKWRDLKDNRLYYRMNKNSKLVSLKIPNKAQKIIDQYSFLKTTTSNLVFPDLWDTNLDDPVKLRIRIKTITRNFNRHLKIIANSVGIEKNLSMHTSRHTFGHISGDKIPIQMLQKLYRHSSITTTMQYQANFINKDADEALDKVIDF</sequence>